<protein>
    <submittedName>
        <fullName evidence="1">Uncharacterized protein</fullName>
    </submittedName>
</protein>
<evidence type="ECO:0000313" key="1">
    <source>
        <dbReference type="EMBL" id="KKM66045.1"/>
    </source>
</evidence>
<sequence length="164" mass="18847">MKKIGIVGSRGRNDSNTLWALRDGFFRIYQDGDWIVSGGAKKGGDWVAYDLSNCFGIPILIFNARWDYEWDAVIKRLIYRTAYNKAAGFIRNKPIAHHSDVLIATPKPETVEFFRNLQGSVMIKDLNKLKGGTENTIGHWIRHKSTYSEGDRHYEWNTNNLILL</sequence>
<dbReference type="AlphaFoldDB" id="A0A0F9LNX1"/>
<accession>A0A0F9LNX1</accession>
<name>A0A0F9LNX1_9ZZZZ</name>
<proteinExistence type="predicted"/>
<gene>
    <name evidence="1" type="ORF">LCGC14_1485150</name>
</gene>
<comment type="caution">
    <text evidence="1">The sequence shown here is derived from an EMBL/GenBank/DDBJ whole genome shotgun (WGS) entry which is preliminary data.</text>
</comment>
<organism evidence="1">
    <name type="scientific">marine sediment metagenome</name>
    <dbReference type="NCBI Taxonomy" id="412755"/>
    <lineage>
        <taxon>unclassified sequences</taxon>
        <taxon>metagenomes</taxon>
        <taxon>ecological metagenomes</taxon>
    </lineage>
</organism>
<dbReference type="EMBL" id="LAZR01010610">
    <property type="protein sequence ID" value="KKM66045.1"/>
    <property type="molecule type" value="Genomic_DNA"/>
</dbReference>
<reference evidence="1" key="1">
    <citation type="journal article" date="2015" name="Nature">
        <title>Complex archaea that bridge the gap between prokaryotes and eukaryotes.</title>
        <authorList>
            <person name="Spang A."/>
            <person name="Saw J.H."/>
            <person name="Jorgensen S.L."/>
            <person name="Zaremba-Niedzwiedzka K."/>
            <person name="Martijn J."/>
            <person name="Lind A.E."/>
            <person name="van Eijk R."/>
            <person name="Schleper C."/>
            <person name="Guy L."/>
            <person name="Ettema T.J."/>
        </authorList>
    </citation>
    <scope>NUCLEOTIDE SEQUENCE</scope>
</reference>